<evidence type="ECO:0000313" key="3">
    <source>
        <dbReference type="Proteomes" id="UP001208570"/>
    </source>
</evidence>
<feature type="domain" description="Protein MMS22-like N-terminal" evidence="1">
    <location>
        <begin position="2"/>
        <end position="89"/>
    </location>
</feature>
<evidence type="ECO:0000313" key="2">
    <source>
        <dbReference type="EMBL" id="KAK2169327.1"/>
    </source>
</evidence>
<keyword evidence="3" id="KW-1185">Reference proteome</keyword>
<protein>
    <recommendedName>
        <fullName evidence="1">Protein MMS22-like N-terminal domain-containing protein</fullName>
    </recommendedName>
</protein>
<dbReference type="AlphaFoldDB" id="A0AAD9NGE9"/>
<gene>
    <name evidence="2" type="ORF">LSH36_11g10013</name>
</gene>
<feature type="non-terminal residue" evidence="2">
    <location>
        <position position="92"/>
    </location>
</feature>
<dbReference type="InterPro" id="IPR029425">
    <property type="entry name" value="MMS22L_N"/>
</dbReference>
<proteinExistence type="predicted"/>
<name>A0AAD9NGE9_9ANNE</name>
<dbReference type="EMBL" id="JAODUP010000011">
    <property type="protein sequence ID" value="KAK2169327.1"/>
    <property type="molecule type" value="Genomic_DNA"/>
</dbReference>
<dbReference type="Pfam" id="PF14910">
    <property type="entry name" value="MMS22L_N"/>
    <property type="match status" value="1"/>
</dbReference>
<organism evidence="2 3">
    <name type="scientific">Paralvinella palmiformis</name>
    <dbReference type="NCBI Taxonomy" id="53620"/>
    <lineage>
        <taxon>Eukaryota</taxon>
        <taxon>Metazoa</taxon>
        <taxon>Spiralia</taxon>
        <taxon>Lophotrochozoa</taxon>
        <taxon>Annelida</taxon>
        <taxon>Polychaeta</taxon>
        <taxon>Sedentaria</taxon>
        <taxon>Canalipalpata</taxon>
        <taxon>Terebellida</taxon>
        <taxon>Terebelliformia</taxon>
        <taxon>Alvinellidae</taxon>
        <taxon>Paralvinella</taxon>
    </lineage>
</organism>
<accession>A0AAD9NGE9</accession>
<comment type="caution">
    <text evidence="2">The sequence shown here is derived from an EMBL/GenBank/DDBJ whole genome shotgun (WGS) entry which is preliminary data.</text>
</comment>
<reference evidence="2" key="1">
    <citation type="journal article" date="2023" name="Mol. Biol. Evol.">
        <title>Third-Generation Sequencing Reveals the Adaptive Role of the Epigenome in Three Deep-Sea Polychaetes.</title>
        <authorList>
            <person name="Perez M."/>
            <person name="Aroh O."/>
            <person name="Sun Y."/>
            <person name="Lan Y."/>
            <person name="Juniper S.K."/>
            <person name="Young C.R."/>
            <person name="Angers B."/>
            <person name="Qian P.Y."/>
        </authorList>
    </citation>
    <scope>NUCLEOTIDE SEQUENCE</scope>
    <source>
        <strain evidence="2">P08H-3</strain>
    </source>
</reference>
<evidence type="ECO:0000259" key="1">
    <source>
        <dbReference type="Pfam" id="PF14910"/>
    </source>
</evidence>
<dbReference type="Proteomes" id="UP001208570">
    <property type="component" value="Unassembled WGS sequence"/>
</dbReference>
<sequence length="92" mass="10546">MTIMLIKTMSVRHQHEAKQSFWVSLTSIIQYLIQSDDDQQSDAMEIDSYTSVLPLDVTCKDPVGLGWWYLLHVTPLYCYDNVGTFSQTQVIG</sequence>